<dbReference type="STRING" id="217511.GCA_001463845_01065"/>
<protein>
    <submittedName>
        <fullName evidence="2">Uncharacterized protein</fullName>
    </submittedName>
</protein>
<evidence type="ECO:0000256" key="1">
    <source>
        <dbReference type="SAM" id="MobiDB-lite"/>
    </source>
</evidence>
<dbReference type="EMBL" id="AATP01000009">
    <property type="protein sequence ID" value="EAU40205.1"/>
    <property type="molecule type" value="Genomic_DNA"/>
</dbReference>
<feature type="compositionally biased region" description="Polar residues" evidence="1">
    <location>
        <begin position="41"/>
        <end position="52"/>
    </location>
</feature>
<dbReference type="Proteomes" id="UP000004310">
    <property type="component" value="Unassembled WGS sequence"/>
</dbReference>
<organism evidence="2 3">
    <name type="scientific">Fulvimarina pelagi HTCC2506</name>
    <dbReference type="NCBI Taxonomy" id="314231"/>
    <lineage>
        <taxon>Bacteria</taxon>
        <taxon>Pseudomonadati</taxon>
        <taxon>Pseudomonadota</taxon>
        <taxon>Alphaproteobacteria</taxon>
        <taxon>Hyphomicrobiales</taxon>
        <taxon>Aurantimonadaceae</taxon>
        <taxon>Fulvimarina</taxon>
    </lineage>
</organism>
<evidence type="ECO:0000313" key="2">
    <source>
        <dbReference type="EMBL" id="EAU40205.1"/>
    </source>
</evidence>
<feature type="region of interest" description="Disordered" evidence="1">
    <location>
        <begin position="32"/>
        <end position="61"/>
    </location>
</feature>
<dbReference type="HOGENOM" id="CLU_1692939_0_0_5"/>
<dbReference type="AlphaFoldDB" id="Q0FYV3"/>
<proteinExistence type="predicted"/>
<comment type="caution">
    <text evidence="2">The sequence shown here is derived from an EMBL/GenBank/DDBJ whole genome shotgun (WGS) entry which is preliminary data.</text>
</comment>
<keyword evidence="3" id="KW-1185">Reference proteome</keyword>
<evidence type="ECO:0000313" key="3">
    <source>
        <dbReference type="Proteomes" id="UP000004310"/>
    </source>
</evidence>
<sequence length="155" mass="16152">MGAAREGRGASKRNSSVAERLMTLLLAEVAAVETTEKDNDPNSGDAGSQGKAQSGRVLSGKERIDTIAQITRTLEKLMELKRAEAAEAASLWEDPAETERLSRELVKRLRILDRKRREIGATASGSMAGIGPDGCDPGLIGAGNADMSGTGGASG</sequence>
<reference evidence="2 3" key="1">
    <citation type="journal article" date="2010" name="J. Bacteriol.">
        <title>Genome sequence of Fulvimarina pelagi HTCC2506T, a Mn(II)-oxidizing alphaproteobacterium possessing an aerobic anoxygenic photosynthetic gene cluster and Xanthorhodopsin.</title>
        <authorList>
            <person name="Kang I."/>
            <person name="Oh H.M."/>
            <person name="Lim S.I."/>
            <person name="Ferriera S."/>
            <person name="Giovannoni S.J."/>
            <person name="Cho J.C."/>
        </authorList>
    </citation>
    <scope>NUCLEOTIDE SEQUENCE [LARGE SCALE GENOMIC DNA]</scope>
    <source>
        <strain evidence="2 3">HTCC2506</strain>
    </source>
</reference>
<accession>Q0FYV3</accession>
<name>Q0FYV3_9HYPH</name>
<gene>
    <name evidence="2" type="ORF">FP2506_11632</name>
</gene>